<dbReference type="FunFam" id="3.30.300.10:FF:000006">
    <property type="entry name" value="S-adenosylmethionine synthase"/>
    <property type="match status" value="1"/>
</dbReference>
<evidence type="ECO:0000256" key="9">
    <source>
        <dbReference type="ARBA" id="ARBA00022842"/>
    </source>
</evidence>
<dbReference type="InterPro" id="IPR022629">
    <property type="entry name" value="S-AdoMet_synt_central"/>
</dbReference>
<evidence type="ECO:0000256" key="6">
    <source>
        <dbReference type="ARBA" id="ARBA00022723"/>
    </source>
</evidence>
<feature type="binding site" evidence="11">
    <location>
        <position position="275"/>
    </location>
    <ligand>
        <name>ATP</name>
        <dbReference type="ChEBI" id="CHEBI:30616"/>
        <note>ligand shared between two neighboring subunits</note>
    </ligand>
</feature>
<dbReference type="Pfam" id="PF02773">
    <property type="entry name" value="S-AdoMet_synt_C"/>
    <property type="match status" value="1"/>
</dbReference>
<dbReference type="GO" id="GO:0004478">
    <property type="term" value="F:methionine adenosyltransferase activity"/>
    <property type="evidence" value="ECO:0007669"/>
    <property type="project" value="UniProtKB-UniRule"/>
</dbReference>
<dbReference type="InterPro" id="IPR002133">
    <property type="entry name" value="S-AdoMet_synthetase"/>
</dbReference>
<dbReference type="Pfam" id="PF02772">
    <property type="entry name" value="S-AdoMet_synt_M"/>
    <property type="match status" value="1"/>
</dbReference>
<evidence type="ECO:0000313" key="17">
    <source>
        <dbReference type="EMBL" id="TQF02059.1"/>
    </source>
</evidence>
<dbReference type="PANTHER" id="PTHR11964">
    <property type="entry name" value="S-ADENOSYLMETHIONINE SYNTHETASE"/>
    <property type="match status" value="1"/>
</dbReference>
<evidence type="ECO:0000256" key="8">
    <source>
        <dbReference type="ARBA" id="ARBA00022840"/>
    </source>
</evidence>
<sequence length="398" mass="43033">MSRRLFTSESVTEGHPDKIADQISDTILDALLKDDPTSRVAVETLITTGQVHIAGEVTTKAYAPIAQLVREKILEIGYDSSKKGFDGASCGVSVSIGSQSPDIAQGVDTAHEHRVEGDVDDELDRQGAGDQGLMFGYACDDTPELMPLPITLAHRLSRKLTEVRKNGTIPYLRPDGKTQVTIEYDGDQAVRVDTVVVSTQHASDIDLDSLLAPDIREFVVEPVLREIAIDTSDYRLLVNPTGRFEIGGPMGDAGLTGRKIIIDTYGGMARHGGGAFSGKDPSKVDRSAAYAMRWVAKNIVAAGLARRAEVQVAYAIGKAEPVGLFVETFGTETVPVLKIQEAVTKVFDLRPAALIRDLDLLRPIYAQTAAYGHFGRELPDFTWERTDRAEALKAAVAG</sequence>
<dbReference type="RefSeq" id="WP_141632775.1">
    <property type="nucleotide sequence ID" value="NZ_VIGB01000003.1"/>
</dbReference>
<keyword evidence="7 11" id="KW-0547">Nucleotide-binding</keyword>
<name>A0A540VZ60_9ACTN</name>
<feature type="binding site" description="in other chain" evidence="11">
    <location>
        <begin position="175"/>
        <end position="177"/>
    </location>
    <ligand>
        <name>ATP</name>
        <dbReference type="ChEBI" id="CHEBI:30616"/>
        <note>ligand shared between two neighboring subunits</note>
    </ligand>
</feature>
<feature type="binding site" evidence="11">
    <location>
        <position position="279"/>
    </location>
    <ligand>
        <name>ATP</name>
        <dbReference type="ChEBI" id="CHEBI:30616"/>
        <note>ligand shared between two neighboring subunits</note>
    </ligand>
</feature>
<evidence type="ECO:0000256" key="12">
    <source>
        <dbReference type="RuleBase" id="RU000542"/>
    </source>
</evidence>
<comment type="function">
    <text evidence="11">Catalyzes the formation of S-adenosylmethionine (AdoMet) from methionine and ATP. The overall synthetic reaction is composed of two sequential steps, AdoMet formation and the subsequent tripolyphosphate hydrolysis which occurs prior to release of AdoMet from the enzyme.</text>
</comment>
<evidence type="ECO:0000256" key="7">
    <source>
        <dbReference type="ARBA" id="ARBA00022741"/>
    </source>
</evidence>
<organism evidence="17 18">
    <name type="scientific">Kitasatospora acidiphila</name>
    <dbReference type="NCBI Taxonomy" id="2567942"/>
    <lineage>
        <taxon>Bacteria</taxon>
        <taxon>Bacillati</taxon>
        <taxon>Actinomycetota</taxon>
        <taxon>Actinomycetes</taxon>
        <taxon>Kitasatosporales</taxon>
        <taxon>Streptomycetaceae</taxon>
        <taxon>Kitasatospora</taxon>
    </lineage>
</organism>
<comment type="cofactor">
    <cofactor evidence="11">
        <name>Mg(2+)</name>
        <dbReference type="ChEBI" id="CHEBI:18420"/>
    </cofactor>
    <text evidence="11">Binds 2 divalent ions per subunit.</text>
</comment>
<evidence type="ECO:0000256" key="10">
    <source>
        <dbReference type="ARBA" id="ARBA00022958"/>
    </source>
</evidence>
<comment type="pathway">
    <text evidence="1 11">Amino-acid biosynthesis; S-adenosyl-L-methionine biosynthesis; S-adenosyl-L-methionine from L-methionine: step 1/1.</text>
</comment>
<comment type="similarity">
    <text evidence="2 11 13">Belongs to the AdoMet synthase family.</text>
</comment>
<dbReference type="InterPro" id="IPR022631">
    <property type="entry name" value="ADOMET_SYNTHASE_CS"/>
</dbReference>
<evidence type="ECO:0000313" key="18">
    <source>
        <dbReference type="Proteomes" id="UP000319103"/>
    </source>
</evidence>
<feature type="binding site" evidence="11">
    <location>
        <position position="252"/>
    </location>
    <ligand>
        <name>ATP</name>
        <dbReference type="ChEBI" id="CHEBI:30616"/>
        <note>ligand shared between two neighboring subunits</note>
    </ligand>
</feature>
<feature type="domain" description="S-adenosylmethionine synthetase central" evidence="15">
    <location>
        <begin position="126"/>
        <end position="244"/>
    </location>
</feature>
<comment type="subunit">
    <text evidence="11">Homotetramer; dimer of dimers.</text>
</comment>
<keyword evidence="9 11" id="KW-0460">Magnesium</keyword>
<keyword evidence="18" id="KW-1185">Reference proteome</keyword>
<evidence type="ECO:0000256" key="5">
    <source>
        <dbReference type="ARBA" id="ARBA00022679"/>
    </source>
</evidence>
<feature type="binding site" evidence="11">
    <location>
        <position position="252"/>
    </location>
    <ligand>
        <name>L-methionine</name>
        <dbReference type="ChEBI" id="CHEBI:57844"/>
        <note>ligand shared between two neighboring subunits</note>
    </ligand>
</feature>
<reference evidence="17 18" key="1">
    <citation type="submission" date="2019-06" db="EMBL/GenBank/DDBJ databases">
        <title>Description of Kitasatospora acidophila sp. nov. isolated from pine grove soil, and reclassification of Streptomyces novaecaesareae to Kitasatospora novaeceasareae comb. nov.</title>
        <authorList>
            <person name="Kim M.J."/>
        </authorList>
    </citation>
    <scope>NUCLEOTIDE SEQUENCE [LARGE SCALE GENOMIC DNA]</scope>
    <source>
        <strain evidence="17 18">MMS16-CNU292</strain>
    </source>
</reference>
<protein>
    <recommendedName>
        <fullName evidence="11">S-adenosylmethionine synthase</fullName>
        <shortName evidence="11">AdoMet synthase</shortName>
        <ecNumber evidence="11">2.5.1.6</ecNumber>
    </recommendedName>
    <alternativeName>
        <fullName evidence="11">MAT</fullName>
    </alternativeName>
    <alternativeName>
        <fullName evidence="11">Methionine adenosyltransferase</fullName>
    </alternativeName>
</protein>
<dbReference type="GO" id="GO:0005737">
    <property type="term" value="C:cytoplasm"/>
    <property type="evidence" value="ECO:0007669"/>
    <property type="project" value="UniProtKB-SubCell"/>
</dbReference>
<dbReference type="Pfam" id="PF00438">
    <property type="entry name" value="S-AdoMet_synt_N"/>
    <property type="match status" value="1"/>
</dbReference>
<comment type="caution">
    <text evidence="17">The sequence shown here is derived from an EMBL/GenBank/DDBJ whole genome shotgun (WGS) entry which is preliminary data.</text>
</comment>
<feature type="binding site" description="in other chain" evidence="11">
    <location>
        <position position="15"/>
    </location>
    <ligand>
        <name>ATP</name>
        <dbReference type="ChEBI" id="CHEBI:30616"/>
        <note>ligand shared between two neighboring subunits</note>
    </ligand>
</feature>
<dbReference type="PIRSF" id="PIRSF000497">
    <property type="entry name" value="MAT"/>
    <property type="match status" value="1"/>
</dbReference>
<dbReference type="HAMAP" id="MF_00086">
    <property type="entry name" value="S_AdoMet_synth1"/>
    <property type="match status" value="1"/>
</dbReference>
<dbReference type="GO" id="GO:0006556">
    <property type="term" value="P:S-adenosylmethionine biosynthetic process"/>
    <property type="evidence" value="ECO:0007669"/>
    <property type="project" value="UniProtKB-UniRule"/>
</dbReference>
<comment type="cofactor">
    <cofactor evidence="11">
        <name>K(+)</name>
        <dbReference type="ChEBI" id="CHEBI:29103"/>
    </cofactor>
    <text evidence="11">Binds 1 potassium ion per subunit.</text>
</comment>
<feature type="region of interest" description="Flexible loop" evidence="11">
    <location>
        <begin position="99"/>
        <end position="109"/>
    </location>
</feature>
<evidence type="ECO:0000256" key="13">
    <source>
        <dbReference type="RuleBase" id="RU004462"/>
    </source>
</evidence>
<evidence type="ECO:0000259" key="15">
    <source>
        <dbReference type="Pfam" id="PF02772"/>
    </source>
</evidence>
<dbReference type="GO" id="GO:0006730">
    <property type="term" value="P:one-carbon metabolic process"/>
    <property type="evidence" value="ECO:0007669"/>
    <property type="project" value="UniProtKB-KW"/>
</dbReference>
<dbReference type="InterPro" id="IPR022636">
    <property type="entry name" value="S-AdoMet_synthetase_sfam"/>
</dbReference>
<proteinExistence type="inferred from homology"/>
<dbReference type="CDD" id="cd18079">
    <property type="entry name" value="S-AdoMet_synt"/>
    <property type="match status" value="1"/>
</dbReference>
<dbReference type="GO" id="GO:0000287">
    <property type="term" value="F:magnesium ion binding"/>
    <property type="evidence" value="ECO:0007669"/>
    <property type="project" value="UniProtKB-UniRule"/>
</dbReference>
<comment type="catalytic activity">
    <reaction evidence="11">
        <text>L-methionine + ATP + H2O = S-adenosyl-L-methionine + phosphate + diphosphate</text>
        <dbReference type="Rhea" id="RHEA:21080"/>
        <dbReference type="ChEBI" id="CHEBI:15377"/>
        <dbReference type="ChEBI" id="CHEBI:30616"/>
        <dbReference type="ChEBI" id="CHEBI:33019"/>
        <dbReference type="ChEBI" id="CHEBI:43474"/>
        <dbReference type="ChEBI" id="CHEBI:57844"/>
        <dbReference type="ChEBI" id="CHEBI:59789"/>
        <dbReference type="EC" id="2.5.1.6"/>
    </reaction>
</comment>
<dbReference type="EC" id="2.5.1.6" evidence="11"/>
<feature type="binding site" description="in other chain" evidence="11">
    <location>
        <begin position="243"/>
        <end position="244"/>
    </location>
    <ligand>
        <name>ATP</name>
        <dbReference type="ChEBI" id="CHEBI:30616"/>
        <note>ligand shared between two neighboring subunits</note>
    </ligand>
</feature>
<feature type="binding site" description="in other chain" evidence="11">
    <location>
        <position position="99"/>
    </location>
    <ligand>
        <name>L-methionine</name>
        <dbReference type="ChEBI" id="CHEBI:57844"/>
        <note>ligand shared between two neighboring subunits</note>
    </ligand>
</feature>
<dbReference type="OrthoDB" id="9801686at2"/>
<feature type="binding site" description="in other chain" evidence="11">
    <location>
        <position position="283"/>
    </location>
    <ligand>
        <name>L-methionine</name>
        <dbReference type="ChEBI" id="CHEBI:57844"/>
        <note>ligand shared between two neighboring subunits</note>
    </ligand>
</feature>
<evidence type="ECO:0000256" key="1">
    <source>
        <dbReference type="ARBA" id="ARBA00005224"/>
    </source>
</evidence>
<dbReference type="InterPro" id="IPR022628">
    <property type="entry name" value="S-AdoMet_synt_N"/>
</dbReference>
<dbReference type="Proteomes" id="UP000319103">
    <property type="component" value="Unassembled WGS sequence"/>
</dbReference>
<feature type="binding site" description="in other chain" evidence="11">
    <location>
        <position position="56"/>
    </location>
    <ligand>
        <name>L-methionine</name>
        <dbReference type="ChEBI" id="CHEBI:57844"/>
        <note>ligand shared between two neighboring subunits</note>
    </ligand>
</feature>
<evidence type="ECO:0000259" key="14">
    <source>
        <dbReference type="Pfam" id="PF00438"/>
    </source>
</evidence>
<evidence type="ECO:0000256" key="2">
    <source>
        <dbReference type="ARBA" id="ARBA00009685"/>
    </source>
</evidence>
<keyword evidence="6 11" id="KW-0479">Metal-binding</keyword>
<dbReference type="GO" id="GO:0005524">
    <property type="term" value="F:ATP binding"/>
    <property type="evidence" value="ECO:0007669"/>
    <property type="project" value="UniProtKB-UniRule"/>
</dbReference>
<evidence type="ECO:0000256" key="3">
    <source>
        <dbReference type="ARBA" id="ARBA00022490"/>
    </source>
</evidence>
<dbReference type="AlphaFoldDB" id="A0A540VZ60"/>
<feature type="domain" description="S-adenosylmethionine synthetase C-terminal" evidence="16">
    <location>
        <begin position="246"/>
        <end position="385"/>
    </location>
</feature>
<dbReference type="InterPro" id="IPR022630">
    <property type="entry name" value="S-AdoMet_synt_C"/>
</dbReference>
<evidence type="ECO:0000256" key="11">
    <source>
        <dbReference type="HAMAP-Rule" id="MF_00086"/>
    </source>
</evidence>
<feature type="binding site" evidence="11">
    <location>
        <position position="17"/>
    </location>
    <ligand>
        <name>Mg(2+)</name>
        <dbReference type="ChEBI" id="CHEBI:18420"/>
    </ligand>
</feature>
<dbReference type="PROSITE" id="PS00376">
    <property type="entry name" value="ADOMET_SYNTHASE_1"/>
    <property type="match status" value="1"/>
</dbReference>
<comment type="subcellular location">
    <subcellularLocation>
        <location evidence="11 12">Cytoplasm</location>
    </subcellularLocation>
</comment>
<feature type="domain" description="S-adenosylmethionine synthetase N-terminal" evidence="14">
    <location>
        <begin position="4"/>
        <end position="101"/>
    </location>
</feature>
<keyword evidence="4 11" id="KW-0554">One-carbon metabolism</keyword>
<evidence type="ECO:0000259" key="16">
    <source>
        <dbReference type="Pfam" id="PF02773"/>
    </source>
</evidence>
<keyword evidence="10 11" id="KW-0630">Potassium</keyword>
<dbReference type="Gene3D" id="3.30.300.10">
    <property type="match status" value="3"/>
</dbReference>
<gene>
    <name evidence="11" type="primary">metK</name>
    <name evidence="17" type="ORF">E6W39_06895</name>
</gene>
<dbReference type="EMBL" id="VIGB01000003">
    <property type="protein sequence ID" value="TQF02059.1"/>
    <property type="molecule type" value="Genomic_DNA"/>
</dbReference>
<feature type="binding site" description="in other chain" evidence="11">
    <location>
        <begin position="258"/>
        <end position="259"/>
    </location>
    <ligand>
        <name>ATP</name>
        <dbReference type="ChEBI" id="CHEBI:30616"/>
        <note>ligand shared between two neighboring subunits</note>
    </ligand>
</feature>
<keyword evidence="8 11" id="KW-0067">ATP-binding</keyword>
<dbReference type="NCBIfam" id="TIGR01034">
    <property type="entry name" value="metK"/>
    <property type="match status" value="1"/>
</dbReference>
<dbReference type="PROSITE" id="PS00377">
    <property type="entry name" value="ADOMET_SYNTHASE_2"/>
    <property type="match status" value="1"/>
</dbReference>
<feature type="binding site" evidence="11">
    <location>
        <position position="43"/>
    </location>
    <ligand>
        <name>K(+)</name>
        <dbReference type="ChEBI" id="CHEBI:29103"/>
    </ligand>
</feature>
<keyword evidence="3 11" id="KW-0963">Cytoplasm</keyword>
<accession>A0A540VZ60</accession>
<evidence type="ECO:0000256" key="4">
    <source>
        <dbReference type="ARBA" id="ARBA00022563"/>
    </source>
</evidence>
<dbReference type="SUPFAM" id="SSF55973">
    <property type="entry name" value="S-adenosylmethionine synthetase"/>
    <property type="match status" value="3"/>
</dbReference>
<dbReference type="UniPathway" id="UPA00315">
    <property type="reaction ID" value="UER00080"/>
</dbReference>
<keyword evidence="5 11" id="KW-0808">Transferase</keyword>